<feature type="transmembrane region" description="Helical" evidence="1">
    <location>
        <begin position="6"/>
        <end position="23"/>
    </location>
</feature>
<dbReference type="EMBL" id="AUYC01000019">
    <property type="protein sequence ID" value="KZN64934.1"/>
    <property type="molecule type" value="Genomic_DNA"/>
</dbReference>
<keyword evidence="1" id="KW-0472">Membrane</keyword>
<evidence type="ECO:0000313" key="2">
    <source>
        <dbReference type="EMBL" id="KZN64934.1"/>
    </source>
</evidence>
<feature type="transmembrane region" description="Helical" evidence="1">
    <location>
        <begin position="56"/>
        <end position="73"/>
    </location>
</feature>
<proteinExistence type="predicted"/>
<evidence type="ECO:0000256" key="1">
    <source>
        <dbReference type="SAM" id="Phobius"/>
    </source>
</evidence>
<feature type="transmembrane region" description="Helical" evidence="1">
    <location>
        <begin position="30"/>
        <end position="50"/>
    </location>
</feature>
<gene>
    <name evidence="2" type="ORF">N473_12920</name>
</gene>
<name>A0A161Z8H5_9GAMM</name>
<keyword evidence="1" id="KW-1133">Transmembrane helix</keyword>
<dbReference type="PATRIC" id="fig|1365248.3.peg.1493"/>
<keyword evidence="1" id="KW-0812">Transmembrane</keyword>
<protein>
    <submittedName>
        <fullName evidence="2">Uncharacterized protein</fullName>
    </submittedName>
</protein>
<comment type="caution">
    <text evidence="2">The sequence shown here is derived from an EMBL/GenBank/DDBJ whole genome shotgun (WGS) entry which is preliminary data.</text>
</comment>
<dbReference type="RefSeq" id="WP_063367311.1">
    <property type="nucleotide sequence ID" value="NZ_AUYC01000019.1"/>
</dbReference>
<reference evidence="2 3" key="1">
    <citation type="submission" date="2013-07" db="EMBL/GenBank/DDBJ databases">
        <title>Comparative Genomic and Metabolomic Analysis of Twelve Strains of Pseudoalteromonas luteoviolacea.</title>
        <authorList>
            <person name="Vynne N.G."/>
            <person name="Mansson M."/>
            <person name="Gram L."/>
        </authorList>
    </citation>
    <scope>NUCLEOTIDE SEQUENCE [LARGE SCALE GENOMIC DNA]</scope>
    <source>
        <strain evidence="2 3">CPMOR-1</strain>
    </source>
</reference>
<organism evidence="2 3">
    <name type="scientific">Pseudoalteromonas luteoviolacea CPMOR-1</name>
    <dbReference type="NCBI Taxonomy" id="1365248"/>
    <lineage>
        <taxon>Bacteria</taxon>
        <taxon>Pseudomonadati</taxon>
        <taxon>Pseudomonadota</taxon>
        <taxon>Gammaproteobacteria</taxon>
        <taxon>Alteromonadales</taxon>
        <taxon>Pseudoalteromonadaceae</taxon>
        <taxon>Pseudoalteromonas</taxon>
    </lineage>
</organism>
<sequence>MSFFDYFNVVLPVALFLALFISWSNINARFLILIYGFVEVINLLSLDWAMSMPIGYYAWCMFMNVLFLVFVFGRRYWAYKLSYFSFFDKAFDEHKYSLQETTLVLLFSLSFLINFITLVEVYLYYIGWFNNAYIKLYVRDLVQTVLHIMASIVCITFALRFSSNIEGKTNGIK</sequence>
<dbReference type="Proteomes" id="UP000076486">
    <property type="component" value="Unassembled WGS sequence"/>
</dbReference>
<accession>A0A161Z8H5</accession>
<dbReference type="AlphaFoldDB" id="A0A161Z8H5"/>
<feature type="transmembrane region" description="Helical" evidence="1">
    <location>
        <begin position="145"/>
        <end position="163"/>
    </location>
</feature>
<evidence type="ECO:0000313" key="3">
    <source>
        <dbReference type="Proteomes" id="UP000076486"/>
    </source>
</evidence>
<feature type="transmembrane region" description="Helical" evidence="1">
    <location>
        <begin position="103"/>
        <end position="125"/>
    </location>
</feature>